<keyword evidence="2" id="KW-0812">Transmembrane</keyword>
<dbReference type="SUPFAM" id="SSF48371">
    <property type="entry name" value="ARM repeat"/>
    <property type="match status" value="1"/>
</dbReference>
<dbReference type="GO" id="GO:1990423">
    <property type="term" value="C:RZZ complex"/>
    <property type="evidence" value="ECO:0007669"/>
    <property type="project" value="TreeGrafter"/>
</dbReference>
<feature type="domain" description="Cilia- and flagella-associated protein 69 ARM repeats" evidence="4">
    <location>
        <begin position="130"/>
        <end position="333"/>
    </location>
</feature>
<dbReference type="EMBL" id="LN902850">
    <property type="protein sequence ID" value="CDS43303.1"/>
    <property type="molecule type" value="Genomic_DNA"/>
</dbReference>
<evidence type="ECO:0000313" key="7">
    <source>
        <dbReference type="Proteomes" id="UP000017246"/>
    </source>
</evidence>
<feature type="domain" description="ZW10 C-terminal helical" evidence="5">
    <location>
        <begin position="1444"/>
        <end position="1592"/>
    </location>
</feature>
<reference evidence="6" key="2">
    <citation type="submission" date="2015-11" db="EMBL/GenBank/DDBJ databases">
        <authorList>
            <person name="Zhang Y."/>
            <person name="Guo Z."/>
        </authorList>
    </citation>
    <scope>NUCLEOTIDE SEQUENCE</scope>
</reference>
<reference evidence="6" key="1">
    <citation type="journal article" date="2013" name="Nature">
        <title>The genomes of four tapeworm species reveal adaptations to parasitism.</title>
        <authorList>
            <person name="Tsai I.J."/>
            <person name="Zarowiecki M."/>
            <person name="Holroyd N."/>
            <person name="Garciarrubio A."/>
            <person name="Sanchez-Flores A."/>
            <person name="Brooks K.L."/>
            <person name="Tracey A."/>
            <person name="Bobes R.J."/>
            <person name="Fragoso G."/>
            <person name="Sciutto E."/>
            <person name="Aslett M."/>
            <person name="Beasley H."/>
            <person name="Bennett H.M."/>
            <person name="Cai J."/>
            <person name="Camicia F."/>
            <person name="Clark R."/>
            <person name="Cucher M."/>
            <person name="De Silva N."/>
            <person name="Day T.A."/>
            <person name="Deplazes P."/>
            <person name="Estrada K."/>
            <person name="Fernandez C."/>
            <person name="Holland P.W."/>
            <person name="Hou J."/>
            <person name="Hu S."/>
            <person name="Huckvale T."/>
            <person name="Hung S.S."/>
            <person name="Kamenetzky L."/>
            <person name="Keane J.A."/>
            <person name="Kiss F."/>
            <person name="Koziol U."/>
            <person name="Lambert O."/>
            <person name="Liu K."/>
            <person name="Luo X."/>
            <person name="Luo Y."/>
            <person name="Macchiaroli N."/>
            <person name="Nichol S."/>
            <person name="Paps J."/>
            <person name="Parkinson J."/>
            <person name="Pouchkina-Stantcheva N."/>
            <person name="Riddiford N."/>
            <person name="Rosenzvit M."/>
            <person name="Salinas G."/>
            <person name="Wasmuth J.D."/>
            <person name="Zamanian M."/>
            <person name="Zheng Y."/>
            <person name="Cai X."/>
            <person name="Soberon X."/>
            <person name="Olson P.D."/>
            <person name="Laclette J.P."/>
            <person name="Brehm K."/>
            <person name="Berriman M."/>
            <person name="Garciarrubio A."/>
            <person name="Bobes R.J."/>
            <person name="Fragoso G."/>
            <person name="Sanchez-Flores A."/>
            <person name="Estrada K."/>
            <person name="Cevallos M.A."/>
            <person name="Morett E."/>
            <person name="Gonzalez V."/>
            <person name="Portillo T."/>
            <person name="Ochoa-Leyva A."/>
            <person name="Jose M.V."/>
            <person name="Sciutto E."/>
            <person name="Landa A."/>
            <person name="Jimenez L."/>
            <person name="Valdes V."/>
            <person name="Carrero J.C."/>
            <person name="Larralde C."/>
            <person name="Morales-Montor J."/>
            <person name="Limon-Lason J."/>
            <person name="Soberon X."/>
            <person name="Laclette J.P."/>
        </authorList>
    </citation>
    <scope>NUCLEOTIDE SEQUENCE [LARGE SCALE GENOMIC DNA]</scope>
</reference>
<dbReference type="GO" id="GO:0005737">
    <property type="term" value="C:cytoplasm"/>
    <property type="evidence" value="ECO:0007669"/>
    <property type="project" value="GOC"/>
</dbReference>
<dbReference type="Pfam" id="PF22766">
    <property type="entry name" value="ZW10_C2"/>
    <property type="match status" value="1"/>
</dbReference>
<feature type="domain" description="Centromere/kinetochore protein zw10 C-terminal" evidence="3">
    <location>
        <begin position="1269"/>
        <end position="1363"/>
    </location>
</feature>
<dbReference type="Pfam" id="PF20666">
    <property type="entry name" value="ZW10_C"/>
    <property type="match status" value="1"/>
</dbReference>
<evidence type="ECO:0000259" key="5">
    <source>
        <dbReference type="Pfam" id="PF22766"/>
    </source>
</evidence>
<dbReference type="PANTHER" id="PTHR12205:SF0">
    <property type="entry name" value="CENTROMERE_KINETOCHORE PROTEIN ZW10 HOMOLOG"/>
    <property type="match status" value="1"/>
</dbReference>
<sequence>MFSASALVQSLKNANLSVLCTDVPDESVLLVNETLSVLLLRCLGSGLEVKGGEEEGDEGVGRSLLDFLIYRVPQHLHAQDGLSPGRKILYQKAAIANLLALPFTVGEESVKLARDLQCAGDCADLVGAAVHLCLAVVIGGSMFTHKKAVEVGVIEMVVSVLEKCLGCEDSSTDGTIFDGLLCLSRLCDGNTERCQRVGPSATHVLIVLLNRLQTQLCDEECPEITDWWDAERRVGSWPPLHRLVMCAVEAVQSCVANCCENRRLFIQNGGITVLLNILECIPPDLSQPILRCVSKIHEHENAVKTELISWRGVRERSAMPIDESLFDNPEVNLLTQEEELVLRMNEYRIGRQRPSENNLATHLCWLWRWNEERIRRGQKHAQSRQEWSPLMKYEELYLPIYLLLSALNFGKHFYLEADDQITMENEVVQQIQADLRRCGVNPIVEDQDKLEKAIQVSQARAEQVMKKKMDIIKAAIACDTSQEAEFYTLPREIMRQRKAALLRDLDARLRTSNYAYFCASRREKQRAIDESRRRCQGESCVTSTTIGTPSLQCSDICSHLDDRHQMTKPNGRIESVVALSEGNNLKGHQPASELSLSGIKIKKSPIVFPLTHSLSRLLCLPHLVASSPERWARMKPKTSIIAHCSFLATAFLLTVILLISGLLTISLRCHSDTHKGRYCVVGLLLFSVGILATIPLVIVAVALDLAIMGDADHARGGDKPAYAETPSKNPPSDFLSEYRSGSAFVSSLKEIHAHMQSLEESLSSTLRDYHENFRPVAAQITQNAADLRRLQSCIDKLNAEFHNKVKPQLEGVEISADGLPVRGTPSMVHSQAVEELEALLKLHNSCQHLLRLHNGLESLGDRVIDLLRRCSLRNRGNRPGVGEEPNTDDDSDDDDDLEVEEDYLNEWKCDSPASCGNIEVEVSAIVAAIKEVESQLAVDTFYEKSEVALFQAFLRTWLDRKRLLRDFVDHYWSNMVQIHSNPKGKSTVGRLEILGTTAELQSLISLMNALHEAEKRVQNVGEGIWKLLFVPWLKFVTSERSSTSKHLKFNTDESSGKDLQQFWHLELIEVDAKDVDGLTFILDTCRQLKSTMLDLSTKFFGLSVDDSRRLIDLCVTASKIFNMEMAKSLLEGCFLPNLPDALTSPDDNTVECREDDISKFILATNGAISPLVSTAQELGYFQQDSVNCLTEFLKSLGRLTIQRQDQAYVQALLRILERDANFATLEKVGGGKREQGGADVDKENSISGLTESKLEEVELSKLFHNVHLEFPVCHISKSVVLLLKQVDQIIKDADCCDKDHICTVLRRIPHLIHLYSHCVPTLHAERMKNDLRFVAIYHNDCMYLAHQCLTLGRRKIYPLVESIGSEESDLRTLASISTLHLVSPLRNSATSTLLTHLRDRKAQLGDLFNSCRGLKDCAGKGSEACEKAILGCVSLLLFVFNALNLLPVTVYLRIMGVLLDEFARLLCDAVVGLEDITTVECSTLLRLINSAIQSITRMFEKHLDAAFDPTLGGALAKNCEKSVNVLLERRIPSWPRLVSLRAVLAAASLEEIRFLAIPRSSTSAISLRLSTDEVRRLVRALFRPSAARLALLRDLAGGGSDASGDVSR</sequence>
<dbReference type="STRING" id="6211.A0A068YM97"/>
<proteinExistence type="predicted"/>
<feature type="transmembrane region" description="Helical" evidence="2">
    <location>
        <begin position="678"/>
        <end position="703"/>
    </location>
</feature>
<dbReference type="OrthoDB" id="534815at2759"/>
<dbReference type="InterPro" id="IPR016024">
    <property type="entry name" value="ARM-type_fold"/>
</dbReference>
<feature type="compositionally biased region" description="Acidic residues" evidence="1">
    <location>
        <begin position="885"/>
        <end position="896"/>
    </location>
</feature>
<organism evidence="6 7">
    <name type="scientific">Echinococcus multilocularis</name>
    <name type="common">Fox tapeworm</name>
    <dbReference type="NCBI Taxonomy" id="6211"/>
    <lineage>
        <taxon>Eukaryota</taxon>
        <taxon>Metazoa</taxon>
        <taxon>Spiralia</taxon>
        <taxon>Lophotrochozoa</taxon>
        <taxon>Platyhelminthes</taxon>
        <taxon>Cestoda</taxon>
        <taxon>Eucestoda</taxon>
        <taxon>Cyclophyllidea</taxon>
        <taxon>Taeniidae</taxon>
        <taxon>Echinococcus</taxon>
    </lineage>
</organism>
<evidence type="ECO:0000259" key="3">
    <source>
        <dbReference type="Pfam" id="PF20666"/>
    </source>
</evidence>
<feature type="region of interest" description="Disordered" evidence="1">
    <location>
        <begin position="877"/>
        <end position="896"/>
    </location>
</feature>
<accession>A0A068YM97</accession>
<dbReference type="InterPro" id="IPR011989">
    <property type="entry name" value="ARM-like"/>
</dbReference>
<evidence type="ECO:0000256" key="2">
    <source>
        <dbReference type="SAM" id="Phobius"/>
    </source>
</evidence>
<dbReference type="GO" id="GO:0007094">
    <property type="term" value="P:mitotic spindle assembly checkpoint signaling"/>
    <property type="evidence" value="ECO:0007669"/>
    <property type="project" value="TreeGrafter"/>
</dbReference>
<dbReference type="Gene3D" id="1.25.10.10">
    <property type="entry name" value="Leucine-rich Repeat Variant"/>
    <property type="match status" value="1"/>
</dbReference>
<dbReference type="InterPro" id="IPR048343">
    <property type="entry name" value="ZW10_C"/>
</dbReference>
<dbReference type="InterPro" id="IPR055148">
    <property type="entry name" value="ZW10_C_2"/>
</dbReference>
<dbReference type="eggNOG" id="KOG2163">
    <property type="taxonomic scope" value="Eukaryota"/>
</dbReference>
<dbReference type="OMA" id="KIHEHEN"/>
<dbReference type="InterPro" id="IPR046362">
    <property type="entry name" value="Zw10/DSL1_C_sf"/>
</dbReference>
<keyword evidence="7" id="KW-1185">Reference proteome</keyword>
<gene>
    <name evidence="6" type="ORF">EmuJ_001105300</name>
</gene>
<feature type="transmembrane region" description="Helical" evidence="2">
    <location>
        <begin position="640"/>
        <end position="666"/>
    </location>
</feature>
<keyword evidence="2" id="KW-0472">Membrane</keyword>
<evidence type="ECO:0000313" key="6">
    <source>
        <dbReference type="EMBL" id="CDS43303.1"/>
    </source>
</evidence>
<dbReference type="InterPro" id="IPR048733">
    <property type="entry name" value="CFA69_ARM_dom"/>
</dbReference>
<dbReference type="Pfam" id="PF21049">
    <property type="entry name" value="CFA69_ARM_rpt"/>
    <property type="match status" value="1"/>
</dbReference>
<evidence type="ECO:0000259" key="4">
    <source>
        <dbReference type="Pfam" id="PF21049"/>
    </source>
</evidence>
<dbReference type="Proteomes" id="UP000017246">
    <property type="component" value="Unassembled WGS sequence"/>
</dbReference>
<keyword evidence="2" id="KW-1133">Transmembrane helix</keyword>
<name>A0A068YM97_ECHMU</name>
<dbReference type="GO" id="GO:0006888">
    <property type="term" value="P:endoplasmic reticulum to Golgi vesicle-mediated transport"/>
    <property type="evidence" value="ECO:0007669"/>
    <property type="project" value="TreeGrafter"/>
</dbReference>
<evidence type="ECO:0000256" key="1">
    <source>
        <dbReference type="SAM" id="MobiDB-lite"/>
    </source>
</evidence>
<dbReference type="Gene3D" id="1.10.357.150">
    <property type="match status" value="1"/>
</dbReference>
<protein>
    <submittedName>
        <fullName evidence="6">Zw10 protein</fullName>
    </submittedName>
</protein>
<dbReference type="PANTHER" id="PTHR12205">
    <property type="entry name" value="CENTROMERE/KINETOCHORE PROTEIN ZW10"/>
    <property type="match status" value="1"/>
</dbReference>